<feature type="compositionally biased region" description="Polar residues" evidence="2">
    <location>
        <begin position="30"/>
        <end position="42"/>
    </location>
</feature>
<comment type="caution">
    <text evidence="3">The sequence shown here is derived from an EMBL/GenBank/DDBJ whole genome shotgun (WGS) entry which is preliminary data.</text>
</comment>
<evidence type="ECO:0000313" key="3">
    <source>
        <dbReference type="EMBL" id="KAK6337575.1"/>
    </source>
</evidence>
<feature type="region of interest" description="Disordered" evidence="2">
    <location>
        <begin position="1"/>
        <end position="43"/>
    </location>
</feature>
<feature type="compositionally biased region" description="Basic and acidic residues" evidence="2">
    <location>
        <begin position="409"/>
        <end position="418"/>
    </location>
</feature>
<feature type="coiled-coil region" evidence="1">
    <location>
        <begin position="268"/>
        <end position="295"/>
    </location>
</feature>
<feature type="compositionally biased region" description="Basic and acidic residues" evidence="2">
    <location>
        <begin position="14"/>
        <end position="23"/>
    </location>
</feature>
<reference evidence="3 4" key="1">
    <citation type="submission" date="2019-10" db="EMBL/GenBank/DDBJ databases">
        <authorList>
            <person name="Palmer J.M."/>
        </authorList>
    </citation>
    <scope>NUCLEOTIDE SEQUENCE [LARGE SCALE GENOMIC DNA]</scope>
    <source>
        <strain evidence="3 4">TWF730</strain>
    </source>
</reference>
<protein>
    <submittedName>
        <fullName evidence="3">Uncharacterized protein</fullName>
    </submittedName>
</protein>
<name>A0AAV9U7P2_9PEZI</name>
<keyword evidence="4" id="KW-1185">Reference proteome</keyword>
<feature type="region of interest" description="Disordered" evidence="2">
    <location>
        <begin position="409"/>
        <end position="456"/>
    </location>
</feature>
<evidence type="ECO:0000313" key="4">
    <source>
        <dbReference type="Proteomes" id="UP001373714"/>
    </source>
</evidence>
<organism evidence="3 4">
    <name type="scientific">Orbilia blumenaviensis</name>
    <dbReference type="NCBI Taxonomy" id="1796055"/>
    <lineage>
        <taxon>Eukaryota</taxon>
        <taxon>Fungi</taxon>
        <taxon>Dikarya</taxon>
        <taxon>Ascomycota</taxon>
        <taxon>Pezizomycotina</taxon>
        <taxon>Orbiliomycetes</taxon>
        <taxon>Orbiliales</taxon>
        <taxon>Orbiliaceae</taxon>
        <taxon>Orbilia</taxon>
    </lineage>
</organism>
<proteinExistence type="predicted"/>
<accession>A0AAV9U7P2</accession>
<dbReference type="EMBL" id="JAVHNS010000013">
    <property type="protein sequence ID" value="KAK6337575.1"/>
    <property type="molecule type" value="Genomic_DNA"/>
</dbReference>
<dbReference type="Proteomes" id="UP001373714">
    <property type="component" value="Unassembled WGS sequence"/>
</dbReference>
<gene>
    <name evidence="3" type="ORF">TWF730_002970</name>
</gene>
<evidence type="ECO:0000256" key="1">
    <source>
        <dbReference type="SAM" id="Coils"/>
    </source>
</evidence>
<dbReference type="AlphaFoldDB" id="A0AAV9U7P2"/>
<evidence type="ECO:0000256" key="2">
    <source>
        <dbReference type="SAM" id="MobiDB-lite"/>
    </source>
</evidence>
<sequence>MNSSTPPRQGDQPHQPRESDHDWINVCPDSGSSQCASSQLESEAQRANRLNRLQHHAVPIQLAHLHPPDLWDLDIRNKFLTKVGTTNKIDNTHLGSPDNIDPSELICSYSPIPGEIMENPKLMDLFHIDYTKPPEVLRLGSKPDLKVPEIEKFSDMFYCIARLRKDLIEYRKAGEGITRHSLIIRRILFEKDCTEGKLKPSLQAVVDKLIKFFISSPTKKAVNYVMEHQKYKYSARRRTMATPIHAMVNFLEQFLSALQLTKIVGKEIQCAQTAKKNAETILRKIEREVKKWDRKSYVQIVLESELEFLGSVYLKILKTCPLVQEMVWYRNNYKPTVESFGDNSVGPLIMHFNQLFEDLWQSEANPNGPRRLGPLNPGCKIWQLDHKASVASIREICVMIKIGPDYNPRKAAEKKRIPPEPAGALKRKHAELTPQATSSNKKRSANPDGPRPNVKG</sequence>
<keyword evidence="1" id="KW-0175">Coiled coil</keyword>